<evidence type="ECO:0008006" key="4">
    <source>
        <dbReference type="Google" id="ProtNLM"/>
    </source>
</evidence>
<feature type="region of interest" description="Disordered" evidence="1">
    <location>
        <begin position="1"/>
        <end position="28"/>
    </location>
</feature>
<feature type="compositionally biased region" description="Polar residues" evidence="1">
    <location>
        <begin position="1"/>
        <end position="11"/>
    </location>
</feature>
<evidence type="ECO:0000256" key="1">
    <source>
        <dbReference type="SAM" id="MobiDB-lite"/>
    </source>
</evidence>
<feature type="transmembrane region" description="Helical" evidence="2">
    <location>
        <begin position="62"/>
        <end position="83"/>
    </location>
</feature>
<dbReference type="EMBL" id="CP109546">
    <property type="protein sequence ID" value="WTZ12569.1"/>
    <property type="molecule type" value="Genomic_DNA"/>
</dbReference>
<name>A0AAU3I816_9ACTN</name>
<dbReference type="InterPro" id="IPR007136">
    <property type="entry name" value="DUF347"/>
</dbReference>
<sequence>MTYETTETSGTPEAYGRPGAPDPAGHRPRWNKVPEVTAYFWIIKVLCTTVGETAADLLNEKLGLGLTGVSLLVSGLLAAVLVVQFRTKSYRAGVYWLAVALISVVGTLISDNLTDNLGVPLETSTGVFAVALAVTFLVWYRREGTLSIHSVDTLSREAYYWLAVLFTFALGTAAGDLVAERMALGYRVSAVLFALAIAAVAVAHFALGLNAVLSFWIAYILTRPLGASIGDYLSQPTGDGGLGFGTVVTSVLFLTVILGLVVHLSITRRDVTDAGRRPVQAG</sequence>
<organism evidence="3">
    <name type="scientific">Streptomyces sp. NBC_01393</name>
    <dbReference type="NCBI Taxonomy" id="2903851"/>
    <lineage>
        <taxon>Bacteria</taxon>
        <taxon>Bacillati</taxon>
        <taxon>Actinomycetota</taxon>
        <taxon>Actinomycetes</taxon>
        <taxon>Kitasatosporales</taxon>
        <taxon>Streptomycetaceae</taxon>
        <taxon>Streptomyces</taxon>
    </lineage>
</organism>
<feature type="transmembrane region" description="Helical" evidence="2">
    <location>
        <begin position="121"/>
        <end position="140"/>
    </location>
</feature>
<keyword evidence="2" id="KW-0812">Transmembrane</keyword>
<proteinExistence type="predicted"/>
<feature type="transmembrane region" description="Helical" evidence="2">
    <location>
        <begin position="89"/>
        <end position="109"/>
    </location>
</feature>
<dbReference type="AlphaFoldDB" id="A0AAU3I816"/>
<protein>
    <recommendedName>
        <fullName evidence="4">Membrane-anchored protein</fullName>
    </recommendedName>
</protein>
<gene>
    <name evidence="3" type="ORF">OG699_34070</name>
</gene>
<feature type="transmembrane region" description="Helical" evidence="2">
    <location>
        <begin position="241"/>
        <end position="266"/>
    </location>
</feature>
<accession>A0AAU3I816</accession>
<evidence type="ECO:0000256" key="2">
    <source>
        <dbReference type="SAM" id="Phobius"/>
    </source>
</evidence>
<feature type="transmembrane region" description="Helical" evidence="2">
    <location>
        <begin position="191"/>
        <end position="221"/>
    </location>
</feature>
<dbReference type="Pfam" id="PF03988">
    <property type="entry name" value="DUF347"/>
    <property type="match status" value="4"/>
</dbReference>
<keyword evidence="2" id="KW-0472">Membrane</keyword>
<reference evidence="3" key="1">
    <citation type="submission" date="2022-10" db="EMBL/GenBank/DDBJ databases">
        <title>The complete genomes of actinobacterial strains from the NBC collection.</title>
        <authorList>
            <person name="Joergensen T.S."/>
            <person name="Alvarez Arevalo M."/>
            <person name="Sterndorff E.B."/>
            <person name="Faurdal D."/>
            <person name="Vuksanovic O."/>
            <person name="Mourched A.-S."/>
            <person name="Charusanti P."/>
            <person name="Shaw S."/>
            <person name="Blin K."/>
            <person name="Weber T."/>
        </authorList>
    </citation>
    <scope>NUCLEOTIDE SEQUENCE</scope>
    <source>
        <strain evidence="3">NBC_01393</strain>
    </source>
</reference>
<evidence type="ECO:0000313" key="3">
    <source>
        <dbReference type="EMBL" id="WTZ12569.1"/>
    </source>
</evidence>
<feature type="transmembrane region" description="Helical" evidence="2">
    <location>
        <begin position="160"/>
        <end position="179"/>
    </location>
</feature>
<keyword evidence="2" id="KW-1133">Transmembrane helix</keyword>